<evidence type="ECO:0000313" key="1">
    <source>
        <dbReference type="EMBL" id="RIY41032.1"/>
    </source>
</evidence>
<dbReference type="Gene3D" id="3.40.50.300">
    <property type="entry name" value="P-loop containing nucleotide triphosphate hydrolases"/>
    <property type="match status" value="1"/>
</dbReference>
<dbReference type="EMBL" id="NQYH01000005">
    <property type="protein sequence ID" value="RIY41032.1"/>
    <property type="molecule type" value="Genomic_DNA"/>
</dbReference>
<dbReference type="InterPro" id="IPR027417">
    <property type="entry name" value="P-loop_NTPase"/>
</dbReference>
<protein>
    <recommendedName>
        <fullName evidence="3">Type IV secretion protein IcmB</fullName>
    </recommendedName>
</protein>
<evidence type="ECO:0000313" key="2">
    <source>
        <dbReference type="Proteomes" id="UP000266206"/>
    </source>
</evidence>
<dbReference type="OrthoDB" id="7229084at2"/>
<name>A0A3A1YS43_9BURK</name>
<dbReference type="Proteomes" id="UP000266206">
    <property type="component" value="Unassembled WGS sequence"/>
</dbReference>
<gene>
    <name evidence="1" type="ORF">CJP73_07750</name>
</gene>
<comment type="caution">
    <text evidence="1">The sequence shown here is derived from an EMBL/GenBank/DDBJ whole genome shotgun (WGS) entry which is preliminary data.</text>
</comment>
<reference evidence="1 2" key="1">
    <citation type="submission" date="2017-08" db="EMBL/GenBank/DDBJ databases">
        <title>Pusillimonas indicus sp. nov., a member of the family Alcaligenaceae isolated from surface seawater.</title>
        <authorList>
            <person name="Li J."/>
        </authorList>
    </citation>
    <scope>NUCLEOTIDE SEQUENCE [LARGE SCALE GENOMIC DNA]</scope>
    <source>
        <strain evidence="1 2">L52-1-41</strain>
    </source>
</reference>
<sequence>MIITAIVVSLVLGVLILATYLSRAALERFLYYFAGFFIGSDIQSRVWLGNPVSADTWQTVDGDLVSYLKIRGSRRLIGKEDFNKLTEKLTKELTTLFRDGSGKQYSLSVGFLSDPPGTGSVIRETLRPGLATAARMGMGAKARVWFDSKLENLTLKCNEEVIVISFTTLRSGLEKKDRERFMLWQKEAWRTAKIGKAKERDHSQPFLPVYPVLTNRHDAAIKNLMYHFSQPEAGMGILVDKMRVDEAIYYVRRFIDGKGIAPNWRPLVAGLKAPVGTTLERETDSANTQPLALARQIITEPSFEHFDDFELVRREGLYYGSFKMDVCPNEDPAPGFSAFFDQVGRQFPVAVNMEISANGLEYRKMDQTLSAFFGGFGQHNRSLRDAWQALKEMGEEEYIAAFRLVATTWAKDKDTVFDQLSTLKMALQSWGGSTVSNESGSPVSLLMSTAPALSRENPAPFMPGPLSTFSRLLPVFRPASPWDFGQVVLTTREGRPYPVAFGTSIQSFWGTLIVAPPGRGKSFLLNVINVGMAFSPGQVELPYCTIIDKGMSSANTIMVLRAMLPEDRKHYAASIRLRNTAEYAINIFDTQLGMDWPTERERDFQVNMVCALCPGLGSEGARFAGMVIDQAYKELARDSLSAKRWQRALDENISQKLETLGMNFNTDGTGPRIWDVVDKLFEIGDVHNATLAQRFAVPTLDYLVTAASSDAVRDVYGTKTIENERIIDVFNRAITTAIREYALLSTYTRFDLGDTRIVSVDLEEVLSTTTSEESRRRAEVMILFARQLGAKNYFLKWDEIAKQVPAQYKEFQRNRIQRMAETLKFLEYDEFHNAHGMQNVQRMVETDFREGRKYNVVPVLSSQLFQDFSKNLVGTSNNYFILGVGSEEEADELQAVFGLSNAERRAIVNDCLGPGSSEQGAPVFCMFKTDRGLVSQVLYNSASSLEKWAFNSSAVDTAVRKAVVERLNGNEWQAMLILAQEFPGGTARFEIDRMRQNMGEEVDLEKSGIADTLARDIVSRAKLRAQNQPLKKAA</sequence>
<proteinExistence type="predicted"/>
<organism evidence="1 2">
    <name type="scientific">Neopusillimonas maritima</name>
    <dbReference type="NCBI Taxonomy" id="2026239"/>
    <lineage>
        <taxon>Bacteria</taxon>
        <taxon>Pseudomonadati</taxon>
        <taxon>Pseudomonadota</taxon>
        <taxon>Betaproteobacteria</taxon>
        <taxon>Burkholderiales</taxon>
        <taxon>Alcaligenaceae</taxon>
        <taxon>Neopusillimonas</taxon>
    </lineage>
</organism>
<accession>A0A3A1YS43</accession>
<evidence type="ECO:0008006" key="3">
    <source>
        <dbReference type="Google" id="ProtNLM"/>
    </source>
</evidence>
<dbReference type="SUPFAM" id="SSF52540">
    <property type="entry name" value="P-loop containing nucleoside triphosphate hydrolases"/>
    <property type="match status" value="1"/>
</dbReference>
<dbReference type="RefSeq" id="WP_119516033.1">
    <property type="nucleotide sequence ID" value="NZ_NQYH01000005.1"/>
</dbReference>
<dbReference type="AlphaFoldDB" id="A0A3A1YS43"/>